<name>A0A0G4I4A6_9ALVE</name>
<dbReference type="EMBL" id="CDMZ01005056">
    <property type="protein sequence ID" value="CEM51811.1"/>
    <property type="molecule type" value="Genomic_DNA"/>
</dbReference>
<evidence type="ECO:0000313" key="2">
    <source>
        <dbReference type="EMBL" id="CEM51811.1"/>
    </source>
</evidence>
<accession>A0A0G4I4A6</accession>
<feature type="compositionally biased region" description="Basic and acidic residues" evidence="1">
    <location>
        <begin position="83"/>
        <end position="104"/>
    </location>
</feature>
<feature type="region of interest" description="Disordered" evidence="1">
    <location>
        <begin position="51"/>
        <end position="119"/>
    </location>
</feature>
<sequence length="187" mass="20840">MDIWGTNLGKTLPDEVYKPPPPQPGNIVNGMRVPHPYEKGTYVMKAAGPLMGLQDPKSWGRAGGQNISQTEGKDKKQKGQKQKNRENRRFTQHAQKEKEKEKEWASGNVQKGKEQQGYPRGKAWLVAAETAINTALNSQIVKDDPAIAAVIERRWKENPDAFIAAYVKMKPTGGNKSGGWKDGWESE</sequence>
<evidence type="ECO:0000256" key="1">
    <source>
        <dbReference type="SAM" id="MobiDB-lite"/>
    </source>
</evidence>
<protein>
    <submittedName>
        <fullName evidence="2">Uncharacterized protein</fullName>
    </submittedName>
</protein>
<proteinExistence type="predicted"/>
<reference evidence="2" key="1">
    <citation type="submission" date="2014-11" db="EMBL/GenBank/DDBJ databases">
        <authorList>
            <person name="Otto D Thomas"/>
            <person name="Naeem Raeece"/>
        </authorList>
    </citation>
    <scope>NUCLEOTIDE SEQUENCE</scope>
</reference>
<dbReference type="VEuPathDB" id="CryptoDB:Cvel_10878"/>
<feature type="region of interest" description="Disordered" evidence="1">
    <location>
        <begin position="1"/>
        <end position="32"/>
    </location>
</feature>
<dbReference type="AlphaFoldDB" id="A0A0G4I4A6"/>
<organism evidence="2">
    <name type="scientific">Chromera velia CCMP2878</name>
    <dbReference type="NCBI Taxonomy" id="1169474"/>
    <lineage>
        <taxon>Eukaryota</taxon>
        <taxon>Sar</taxon>
        <taxon>Alveolata</taxon>
        <taxon>Colpodellida</taxon>
        <taxon>Chromeraceae</taxon>
        <taxon>Chromera</taxon>
    </lineage>
</organism>
<gene>
    <name evidence="2" type="ORF">Cvel_10878</name>
</gene>